<dbReference type="GO" id="GO:0042545">
    <property type="term" value="P:cell wall modification"/>
    <property type="evidence" value="ECO:0007669"/>
    <property type="project" value="InterPro"/>
</dbReference>
<proteinExistence type="inferred from homology"/>
<dbReference type="STRING" id="99656.SAMN05421659_10174"/>
<dbReference type="SUPFAM" id="SSF51126">
    <property type="entry name" value="Pectin lyase-like"/>
    <property type="match status" value="1"/>
</dbReference>
<dbReference type="InterPro" id="IPR013783">
    <property type="entry name" value="Ig-like_fold"/>
</dbReference>
<feature type="domain" description="Pectinesterase catalytic" evidence="6">
    <location>
        <begin position="780"/>
        <end position="1050"/>
    </location>
</feature>
<keyword evidence="3" id="KW-0063">Aspartyl esterase</keyword>
<dbReference type="EMBL" id="FOJI01000001">
    <property type="protein sequence ID" value="SEV82127.1"/>
    <property type="molecule type" value="Genomic_DNA"/>
</dbReference>
<organism evidence="7 8">
    <name type="scientific">[Clostridium] fimetarium</name>
    <dbReference type="NCBI Taxonomy" id="99656"/>
    <lineage>
        <taxon>Bacteria</taxon>
        <taxon>Bacillati</taxon>
        <taxon>Bacillota</taxon>
        <taxon>Clostridia</taxon>
        <taxon>Lachnospirales</taxon>
        <taxon>Lachnospiraceae</taxon>
    </lineage>
</organism>
<protein>
    <submittedName>
        <fullName evidence="7">Pectin methylesterase</fullName>
    </submittedName>
</protein>
<keyword evidence="8" id="KW-1185">Reference proteome</keyword>
<dbReference type="Gene3D" id="2.160.20.10">
    <property type="entry name" value="Single-stranded right-handed beta-helix, Pectin lyase-like"/>
    <property type="match status" value="1"/>
</dbReference>
<keyword evidence="4" id="KW-0812">Transmembrane</keyword>
<dbReference type="PANTHER" id="PTHR31321">
    <property type="entry name" value="ACYL-COA THIOESTER HYDROLASE YBHC-RELATED"/>
    <property type="match status" value="1"/>
</dbReference>
<evidence type="ECO:0000256" key="4">
    <source>
        <dbReference type="SAM" id="Phobius"/>
    </source>
</evidence>
<dbReference type="SUPFAM" id="SSF49265">
    <property type="entry name" value="Fibronectin type III"/>
    <property type="match status" value="1"/>
</dbReference>
<evidence type="ECO:0000313" key="8">
    <source>
        <dbReference type="Proteomes" id="UP000199701"/>
    </source>
</evidence>
<evidence type="ECO:0000256" key="1">
    <source>
        <dbReference type="ARBA" id="ARBA00008891"/>
    </source>
</evidence>
<dbReference type="Gene3D" id="1.20.1270.90">
    <property type="entry name" value="AF1782-like"/>
    <property type="match status" value="3"/>
</dbReference>
<evidence type="ECO:0000256" key="5">
    <source>
        <dbReference type="SAM" id="SignalP"/>
    </source>
</evidence>
<evidence type="ECO:0000313" key="7">
    <source>
        <dbReference type="EMBL" id="SEV82127.1"/>
    </source>
</evidence>
<dbReference type="InterPro" id="IPR000070">
    <property type="entry name" value="Pectinesterase_cat"/>
</dbReference>
<name>A0A1I0M139_9FIRM</name>
<keyword evidence="4" id="KW-1133">Transmembrane helix</keyword>
<keyword evidence="4" id="KW-0472">Membrane</keyword>
<feature type="signal peptide" evidence="5">
    <location>
        <begin position="1"/>
        <end position="33"/>
    </location>
</feature>
<dbReference type="GO" id="GO:0030599">
    <property type="term" value="F:pectinesterase activity"/>
    <property type="evidence" value="ECO:0007669"/>
    <property type="project" value="InterPro"/>
</dbReference>
<sequence>MKSKNRKKFLSIVLTVCMILGTIPFTGATKVLAADGAVATNPLTTIWKTAEIGAHATATPATAGSYTYDSVAKTVSIVGAGAKFDKSAGVDDLYYAYFAAKGDITIQAKITPTGTTAGQVGVLVRNSEEVGATSAAIYADYGNKGQIRYGYHKASTGGGASALNTAITSASPDIYVKIEISGETAKFYVSTTADFAGVVAKSQPITGLDAKQIGLFATAGTTAVFSDVKVTSVNTADGITIKKTVFDSSIGELIPTFSNSKAYSGTYDSDTVFASSADGNILNVDNKKGAVKGSIRDDKQTDYLLFPATTSNYTISAQVNMSRLDTGTDKFGVAVGQFAVPSGTYKPMAMDIVQTNKTFVTQHNFTTSGAGVNGGDPKTAANAVIVGKDYILSYQKTSGNTSIMKTLDASGTILASNGTATLPAFDLTQCYASLQNGKSVQYGLAFAGVTAQISNITLTDIDGYIVYDQNDYYIAVGVAPVVTTIDSAVVTQLRDAINLSWTVTEGKGNISYVILVSKDGGAYTPAGISKVTNFSYKPTADGTYTFKVYGKAGELSSVDSAQISAQVPYVTPLSQTILTATGTDKKIDLAWTAVTGATSYDLYKTDGQGEAIKWSLVKSFGTSELVYSDTDVTNENPYYYTILAKNDTNTSNVSVIQQALPTPGHVGTYVYEAAAAKFTITSKSNDTVTARKASIAGTVDKAGTLALEVNGKQISSATITANGTFSFDIDLTQYRNDVNLYLTDADGKITRKTFNFIYLEKYNILVDGAFTGTDGDLVNGVPTYKTVSAAVATVPADNAASKVIFIKNGDYNERVEIKSPYVSLLGEDSVKTRIYKSVAVADGSAKDMWTRNCMYVDSTADGFAAENLTIENSYAYSNGTDQQADALCIVADQTTCINIRLIGYQDTLLTDTRVKDASGNYEVTRQYFQKCYITGNVDFIYGAGTSVFSDCDIVARYTSYKPDGCFSAGRTYASTKYGFVFSNCHFLAEAGVAAGSFRMSRPWGADAEAIFINCYLTSAIAAAGYGDMSGNSYLNARFAEYGSYGPGFVVNNDRFLFSPNQAAEYATITVLGDYVNKILPADYTAVNTIISTINALISSQYVDFSAVTAAVAALVFGLDSSEQAKVDAMATSISDAFKALVIKDADYSALTSAIASTEALTATNYITGYPAVSTALTSAKAVATGLKIDSQGIVDTALTNLNSAVATLVLKDADYSALTAAIASAEAHTSSVYTSESYAVVTTAITAAKAVVNGLKIDKQSSIDAAATALTNAVTALVKAPVIIAATGNTEIKLVDPNANIEQGSKFEVKAVTSGEVFEKTATIVNTIATANKLEQFVVFEMDLKNSDGIAVQLKGKVSVSLPIPSGFDLTKAISVFRVETDGTLTKLDTKVVDGKCVFETDHFSTYVIAQVANAVVVTPEVAAVVTPDATPATKTGDTSPITMYMLIMGIAAGTVLYATKKRKIKKVN</sequence>
<dbReference type="RefSeq" id="WP_092449437.1">
    <property type="nucleotide sequence ID" value="NZ_FOJI01000001.1"/>
</dbReference>
<dbReference type="PANTHER" id="PTHR31321:SF57">
    <property type="entry name" value="PECTINESTERASE 53-RELATED"/>
    <property type="match status" value="1"/>
</dbReference>
<dbReference type="OrthoDB" id="1979716at2"/>
<dbReference type="Proteomes" id="UP000199701">
    <property type="component" value="Unassembled WGS sequence"/>
</dbReference>
<evidence type="ECO:0000256" key="3">
    <source>
        <dbReference type="ARBA" id="ARBA00023085"/>
    </source>
</evidence>
<gene>
    <name evidence="7" type="ORF">SAMN05421659_10174</name>
</gene>
<dbReference type="Pfam" id="PF01095">
    <property type="entry name" value="Pectinesterase"/>
    <property type="match status" value="1"/>
</dbReference>
<dbReference type="GO" id="GO:0009279">
    <property type="term" value="C:cell outer membrane"/>
    <property type="evidence" value="ECO:0007669"/>
    <property type="project" value="TreeGrafter"/>
</dbReference>
<comment type="similarity">
    <text evidence="1">Belongs to the pectinesterase family.</text>
</comment>
<dbReference type="Gene3D" id="2.60.40.10">
    <property type="entry name" value="Immunoglobulins"/>
    <property type="match status" value="2"/>
</dbReference>
<feature type="transmembrane region" description="Helical" evidence="4">
    <location>
        <begin position="1442"/>
        <end position="1460"/>
    </location>
</feature>
<accession>A0A1I0M139</accession>
<dbReference type="InterPro" id="IPR011050">
    <property type="entry name" value="Pectin_lyase_fold/virulence"/>
</dbReference>
<dbReference type="InterPro" id="IPR036116">
    <property type="entry name" value="FN3_sf"/>
</dbReference>
<feature type="chain" id="PRO_5011463641" evidence="5">
    <location>
        <begin position="34"/>
        <end position="1469"/>
    </location>
</feature>
<reference evidence="7 8" key="1">
    <citation type="submission" date="2016-10" db="EMBL/GenBank/DDBJ databases">
        <authorList>
            <person name="de Groot N.N."/>
        </authorList>
    </citation>
    <scope>NUCLEOTIDE SEQUENCE [LARGE SCALE GENOMIC DNA]</scope>
    <source>
        <strain evidence="7 8">DSM 9179</strain>
    </source>
</reference>
<evidence type="ECO:0000256" key="2">
    <source>
        <dbReference type="ARBA" id="ARBA00022801"/>
    </source>
</evidence>
<keyword evidence="2" id="KW-0378">Hydrolase</keyword>
<evidence type="ECO:0000259" key="6">
    <source>
        <dbReference type="Pfam" id="PF01095"/>
    </source>
</evidence>
<dbReference type="InterPro" id="IPR012334">
    <property type="entry name" value="Pectin_lyas_fold"/>
</dbReference>
<keyword evidence="5" id="KW-0732">Signal</keyword>